<feature type="non-terminal residue" evidence="2">
    <location>
        <position position="125"/>
    </location>
</feature>
<feature type="compositionally biased region" description="Low complexity" evidence="1">
    <location>
        <begin position="86"/>
        <end position="96"/>
    </location>
</feature>
<dbReference type="AlphaFoldDB" id="A0AAV7MYM5"/>
<evidence type="ECO:0000313" key="2">
    <source>
        <dbReference type="EMBL" id="KAJ1108114.1"/>
    </source>
</evidence>
<organism evidence="2 3">
    <name type="scientific">Pleurodeles waltl</name>
    <name type="common">Iberian ribbed newt</name>
    <dbReference type="NCBI Taxonomy" id="8319"/>
    <lineage>
        <taxon>Eukaryota</taxon>
        <taxon>Metazoa</taxon>
        <taxon>Chordata</taxon>
        <taxon>Craniata</taxon>
        <taxon>Vertebrata</taxon>
        <taxon>Euteleostomi</taxon>
        <taxon>Amphibia</taxon>
        <taxon>Batrachia</taxon>
        <taxon>Caudata</taxon>
        <taxon>Salamandroidea</taxon>
        <taxon>Salamandridae</taxon>
        <taxon>Pleurodelinae</taxon>
        <taxon>Pleurodeles</taxon>
    </lineage>
</organism>
<accession>A0AAV7MYM5</accession>
<proteinExistence type="predicted"/>
<sequence length="125" mass="13924">VLDLDLPTVPVRTNLLTEVLQLGVSTSEPMLPFNKAHARQQFAFCGFGRSVVPRHPQISHRPPSTQHPVQGQGCCTFRPRVSSQRSATTQPPSSTVPSPPSMILQDHLRPVCGRIQFNLPHWWSI</sequence>
<dbReference type="EMBL" id="JANPWB010000013">
    <property type="protein sequence ID" value="KAJ1108114.1"/>
    <property type="molecule type" value="Genomic_DNA"/>
</dbReference>
<evidence type="ECO:0000256" key="1">
    <source>
        <dbReference type="SAM" id="MobiDB-lite"/>
    </source>
</evidence>
<name>A0AAV7MYM5_PLEWA</name>
<dbReference type="Proteomes" id="UP001066276">
    <property type="component" value="Chromosome 9"/>
</dbReference>
<protein>
    <submittedName>
        <fullName evidence="2">Uncharacterized protein</fullName>
    </submittedName>
</protein>
<feature type="region of interest" description="Disordered" evidence="1">
    <location>
        <begin position="78"/>
        <end position="100"/>
    </location>
</feature>
<reference evidence="2" key="1">
    <citation type="journal article" date="2022" name="bioRxiv">
        <title>Sequencing and chromosome-scale assembly of the giantPleurodeles waltlgenome.</title>
        <authorList>
            <person name="Brown T."/>
            <person name="Elewa A."/>
            <person name="Iarovenko S."/>
            <person name="Subramanian E."/>
            <person name="Araus A.J."/>
            <person name="Petzold A."/>
            <person name="Susuki M."/>
            <person name="Suzuki K.-i.T."/>
            <person name="Hayashi T."/>
            <person name="Toyoda A."/>
            <person name="Oliveira C."/>
            <person name="Osipova E."/>
            <person name="Leigh N.D."/>
            <person name="Simon A."/>
            <person name="Yun M.H."/>
        </authorList>
    </citation>
    <scope>NUCLEOTIDE SEQUENCE</scope>
    <source>
        <strain evidence="2">20211129_DDA</strain>
        <tissue evidence="2">Liver</tissue>
    </source>
</reference>
<feature type="non-terminal residue" evidence="2">
    <location>
        <position position="1"/>
    </location>
</feature>
<evidence type="ECO:0000313" key="3">
    <source>
        <dbReference type="Proteomes" id="UP001066276"/>
    </source>
</evidence>
<keyword evidence="3" id="KW-1185">Reference proteome</keyword>
<gene>
    <name evidence="2" type="ORF">NDU88_005496</name>
</gene>
<comment type="caution">
    <text evidence="2">The sequence shown here is derived from an EMBL/GenBank/DDBJ whole genome shotgun (WGS) entry which is preliminary data.</text>
</comment>